<dbReference type="AlphaFoldDB" id="A0A419T8X4"/>
<dbReference type="InterPro" id="IPR038460">
    <property type="entry name" value="AcetylCoA_hyd_C_sf"/>
</dbReference>
<dbReference type="EMBL" id="MCIB01000003">
    <property type="protein sequence ID" value="RKD33878.1"/>
    <property type="molecule type" value="Genomic_DNA"/>
</dbReference>
<dbReference type="GO" id="GO:0008775">
    <property type="term" value="F:acetate CoA-transferase activity"/>
    <property type="evidence" value="ECO:0007669"/>
    <property type="project" value="InterPro"/>
</dbReference>
<dbReference type="GO" id="GO:0003986">
    <property type="term" value="F:acetyl-CoA hydrolase activity"/>
    <property type="evidence" value="ECO:0007669"/>
    <property type="project" value="TreeGrafter"/>
</dbReference>
<dbReference type="Gene3D" id="3.30.750.70">
    <property type="entry name" value="4-hydroxybutyrate coenzyme like domains"/>
    <property type="match status" value="1"/>
</dbReference>
<feature type="binding site" evidence="3">
    <location>
        <position position="403"/>
    </location>
    <ligand>
        <name>CoA</name>
        <dbReference type="ChEBI" id="CHEBI:57287"/>
    </ligand>
</feature>
<feature type="domain" description="Acetyl-CoA hydrolase/transferase C-terminal" evidence="5">
    <location>
        <begin position="321"/>
        <end position="464"/>
    </location>
</feature>
<comment type="caution">
    <text evidence="6">The sequence shown here is derived from an EMBL/GenBank/DDBJ whole genome shotgun (WGS) entry which is preliminary data.</text>
</comment>
<dbReference type="Proteomes" id="UP000284177">
    <property type="component" value="Unassembled WGS sequence"/>
</dbReference>
<feature type="binding site" evidence="3">
    <location>
        <begin position="264"/>
        <end position="268"/>
    </location>
    <ligand>
        <name>CoA</name>
        <dbReference type="ChEBI" id="CHEBI:57287"/>
    </ligand>
</feature>
<evidence type="ECO:0000256" key="1">
    <source>
        <dbReference type="ARBA" id="ARBA00009632"/>
    </source>
</evidence>
<dbReference type="InterPro" id="IPR026888">
    <property type="entry name" value="AcetylCoA_hyd_C"/>
</dbReference>
<dbReference type="Pfam" id="PF02550">
    <property type="entry name" value="AcetylCoA_hydro"/>
    <property type="match status" value="1"/>
</dbReference>
<dbReference type="InterPro" id="IPR037171">
    <property type="entry name" value="NagB/RpiA_transferase-like"/>
</dbReference>
<dbReference type="PANTHER" id="PTHR43609">
    <property type="entry name" value="ACETYL-COA HYDROLASE"/>
    <property type="match status" value="1"/>
</dbReference>
<evidence type="ECO:0000313" key="7">
    <source>
        <dbReference type="Proteomes" id="UP000284177"/>
    </source>
</evidence>
<proteinExistence type="inferred from homology"/>
<feature type="binding site" evidence="3">
    <location>
        <position position="359"/>
    </location>
    <ligand>
        <name>CoA</name>
        <dbReference type="ChEBI" id="CHEBI:57287"/>
    </ligand>
</feature>
<protein>
    <submittedName>
        <fullName evidence="6">Acetyl-CoA hydrolase</fullName>
    </submittedName>
</protein>
<dbReference type="Gene3D" id="3.40.1080.20">
    <property type="entry name" value="Acetyl-CoA hydrolase/transferase C-terminal domain"/>
    <property type="match status" value="1"/>
</dbReference>
<feature type="active site" description="5-glutamyl coenzyme A thioester intermediate" evidence="2">
    <location>
        <position position="289"/>
    </location>
</feature>
<feature type="domain" description="Acetyl-CoA hydrolase/transferase N-terminal" evidence="4">
    <location>
        <begin position="12"/>
        <end position="216"/>
    </location>
</feature>
<name>A0A419T8X4_9FIRM</name>
<dbReference type="RefSeq" id="WP_120167310.1">
    <property type="nucleotide sequence ID" value="NZ_MCIB01000003.1"/>
</dbReference>
<dbReference type="InterPro" id="IPR003702">
    <property type="entry name" value="ActCoA_hydro_N"/>
</dbReference>
<dbReference type="GO" id="GO:0006084">
    <property type="term" value="P:acetyl-CoA metabolic process"/>
    <property type="evidence" value="ECO:0007669"/>
    <property type="project" value="InterPro"/>
</dbReference>
<gene>
    <name evidence="6" type="ORF">BET03_08085</name>
</gene>
<keyword evidence="7" id="KW-1185">Reference proteome</keyword>
<dbReference type="GO" id="GO:0006083">
    <property type="term" value="P:acetate metabolic process"/>
    <property type="evidence" value="ECO:0007669"/>
    <property type="project" value="InterPro"/>
</dbReference>
<dbReference type="FunFam" id="3.40.1080.20:FF:000001">
    <property type="entry name" value="Acetyl-CoA hydrolase Ach1"/>
    <property type="match status" value="1"/>
</dbReference>
<evidence type="ECO:0000313" key="6">
    <source>
        <dbReference type="EMBL" id="RKD33878.1"/>
    </source>
</evidence>
<dbReference type="NCBIfam" id="TIGR03458">
    <property type="entry name" value="YgfH_subfam"/>
    <property type="match status" value="1"/>
</dbReference>
<keyword evidence="6" id="KW-0378">Hydrolase</keyword>
<dbReference type="PANTHER" id="PTHR43609:SF1">
    <property type="entry name" value="ACETYL-COA HYDROLASE"/>
    <property type="match status" value="1"/>
</dbReference>
<evidence type="ECO:0000256" key="3">
    <source>
        <dbReference type="PIRSR" id="PIRSR617821-2"/>
    </source>
</evidence>
<dbReference type="FunFam" id="3.30.750.70:FF:000002">
    <property type="entry name" value="Acetyl-CoA hydrolase Ach1"/>
    <property type="match status" value="1"/>
</dbReference>
<organism evidence="6 7">
    <name type="scientific">Thermohalobacter berrensis</name>
    <dbReference type="NCBI Taxonomy" id="99594"/>
    <lineage>
        <taxon>Bacteria</taxon>
        <taxon>Bacillati</taxon>
        <taxon>Bacillota</taxon>
        <taxon>Tissierellia</taxon>
        <taxon>Tissierellales</taxon>
        <taxon>Thermohalobacteraceae</taxon>
        <taxon>Thermohalobacter</taxon>
    </lineage>
</organism>
<dbReference type="SUPFAM" id="SSF100950">
    <property type="entry name" value="NagB/RpiA/CoA transferase-like"/>
    <property type="match status" value="2"/>
</dbReference>
<sequence length="499" mass="55312">MLDERIRCSRLKDKIMTAEEAAEIFKDGMIVGTSGFTPAGYPKAVPKALSERAKKGEKVEISIITGASVGDELDGELARTGVMTRRYPYQTNKSCRDGINNGDIEYADMHLSHVPQWVKYGFFGKIDIALVEAVAITEEGGIVPSTSIGNSNVFVEKADKVIVEINTSQPLELEGVHDLYSPANPPYRKPIPIEKVEDRIGTTFIPCDKDKIAAIVITDIKDNTRKVSPIDDIAKRMAGHLIDFLENEVKHGRLPEKLLPLQSGVGSVANAVLGGLLDSKFEDLLIYSEVLQDSVFDLLEAGKIKFASGTSLTISPERLEDFYEKFKDYRGNIILRPQEISNNPEVIRRLGIIAMNTAIEVDIFGNVNSTNIMGSRMMNGIGGSGDFTRNAYLSIFTTQSIAKNGDISSIVPMVSHIDHTEHDVHVIVTEQGVADLRGLSPKEKAEKIIENCSHPDYKDMLKEYYNQAVKNSKYKHTPHIIEDALSWHKRYLETGSMKI</sequence>
<dbReference type="Pfam" id="PF13336">
    <property type="entry name" value="AcetylCoA_hyd_C"/>
    <property type="match status" value="1"/>
</dbReference>
<dbReference type="Gene3D" id="3.40.1080.10">
    <property type="entry name" value="Glutaconate Coenzyme A-transferase"/>
    <property type="match status" value="1"/>
</dbReference>
<feature type="binding site" evidence="3">
    <location>
        <position position="379"/>
    </location>
    <ligand>
        <name>CoA</name>
        <dbReference type="ChEBI" id="CHEBI:57287"/>
    </ligand>
</feature>
<evidence type="ECO:0000256" key="2">
    <source>
        <dbReference type="PIRSR" id="PIRSR617821-1"/>
    </source>
</evidence>
<reference evidence="6 7" key="1">
    <citation type="submission" date="2016-08" db="EMBL/GenBank/DDBJ databases">
        <title>Novel Firmicutes and Novel Genomes.</title>
        <authorList>
            <person name="Poppleton D.I."/>
            <person name="Gribaldo S."/>
        </authorList>
    </citation>
    <scope>NUCLEOTIDE SEQUENCE [LARGE SCALE GENOMIC DNA]</scope>
    <source>
        <strain evidence="6 7">CTT3</strain>
    </source>
</reference>
<evidence type="ECO:0000259" key="5">
    <source>
        <dbReference type="Pfam" id="PF13336"/>
    </source>
</evidence>
<comment type="similarity">
    <text evidence="1">Belongs to the acetyl-CoA hydrolase/transferase family.</text>
</comment>
<accession>A0A419T8X4</accession>
<dbReference type="InterPro" id="IPR017821">
    <property type="entry name" value="Succinate_CoA_transferase"/>
</dbReference>
<feature type="binding site" evidence="3">
    <location>
        <position position="383"/>
    </location>
    <ligand>
        <name>CoA</name>
        <dbReference type="ChEBI" id="CHEBI:57287"/>
    </ligand>
</feature>
<dbReference type="OrthoDB" id="9801795at2"/>
<dbReference type="InterPro" id="IPR046433">
    <property type="entry name" value="ActCoA_hydro"/>
</dbReference>
<evidence type="ECO:0000259" key="4">
    <source>
        <dbReference type="Pfam" id="PF02550"/>
    </source>
</evidence>